<dbReference type="EMBL" id="CP010786">
    <property type="protein sequence ID" value="ATF08029.1"/>
    <property type="molecule type" value="Genomic_DNA"/>
</dbReference>
<dbReference type="InterPro" id="IPR002925">
    <property type="entry name" value="Dienelactn_hydro"/>
</dbReference>
<reference evidence="2 3" key="1">
    <citation type="journal article" date="2017" name="Front. Microbiol.">
        <title>Phaeobacter piscinae sp. nov., a species of the Roseobacter group and potential aquaculture probiont.</title>
        <authorList>
            <person name="Sonnenschein E.C."/>
            <person name="Phippen C.B.W."/>
            <person name="Nielsen K.F."/>
            <person name="Mateiu R.V."/>
            <person name="Melchiorsen J."/>
            <person name="Gram L."/>
            <person name="Overmann J."/>
            <person name="Freese H.M."/>
        </authorList>
    </citation>
    <scope>NUCLEOTIDE SEQUENCE [LARGE SCALE GENOMIC DNA]</scope>
    <source>
        <strain evidence="2 3">P63</strain>
    </source>
</reference>
<feature type="domain" description="Dienelactone hydrolase" evidence="1">
    <location>
        <begin position="15"/>
        <end position="229"/>
    </location>
</feature>
<evidence type="ECO:0000259" key="1">
    <source>
        <dbReference type="Pfam" id="PF01738"/>
    </source>
</evidence>
<organism evidence="2 3">
    <name type="scientific">Phaeobacter gallaeciensis</name>
    <dbReference type="NCBI Taxonomy" id="60890"/>
    <lineage>
        <taxon>Bacteria</taxon>
        <taxon>Pseudomonadati</taxon>
        <taxon>Pseudomonadota</taxon>
        <taxon>Alphaproteobacteria</taxon>
        <taxon>Rhodobacterales</taxon>
        <taxon>Roseobacteraceae</taxon>
        <taxon>Phaeobacter</taxon>
    </lineage>
</organism>
<sequence length="236" mass="24617">MTDASVSIPVDGGDMGAYVSRPEQSNGGAVVVLQEIFGVNDTIRGFADKFSAAGFLAVAPDLFWRQERDVQINPGVPGGYERATGLMKGLDQGLALKDAQACVNWLAAQPEVTGKVGVVGFCLGGKLGFQLAGGSHVDSIVPYYGTGLHTVLESAAGFEGEALVHVAEADHLCPPEAQAAIASTFAENPRVTVMSYPGAGHAFARVGGDHYDEAAAERANAATLDFLHRRLSVENT</sequence>
<dbReference type="PANTHER" id="PTHR46623:SF6">
    <property type="entry name" value="ALPHA_BETA-HYDROLASES SUPERFAMILY PROTEIN"/>
    <property type="match status" value="1"/>
</dbReference>
<dbReference type="PANTHER" id="PTHR46623">
    <property type="entry name" value="CARBOXYMETHYLENEBUTENOLIDASE-RELATED"/>
    <property type="match status" value="1"/>
</dbReference>
<dbReference type="Proteomes" id="UP000217545">
    <property type="component" value="Plasmid pP63_b"/>
</dbReference>
<keyword evidence="2" id="KW-0614">Plasmid</keyword>
<keyword evidence="2" id="KW-0378">Hydrolase</keyword>
<dbReference type="RefSeq" id="WP_024099477.1">
    <property type="nucleotide sequence ID" value="NZ_CP010591.1"/>
</dbReference>
<dbReference type="EC" id="3.1.1.45" evidence="2"/>
<dbReference type="AlphaFoldDB" id="A0AAD0EEX3"/>
<evidence type="ECO:0000313" key="2">
    <source>
        <dbReference type="EMBL" id="ATF08029.1"/>
    </source>
</evidence>
<dbReference type="Gene3D" id="3.40.50.1820">
    <property type="entry name" value="alpha/beta hydrolase"/>
    <property type="match status" value="1"/>
</dbReference>
<dbReference type="InterPro" id="IPR051049">
    <property type="entry name" value="Dienelactone_hydrolase-like"/>
</dbReference>
<gene>
    <name evidence="2" type="ORF">PhaeoP63_03997</name>
</gene>
<dbReference type="GeneID" id="31848476"/>
<dbReference type="InterPro" id="IPR029058">
    <property type="entry name" value="AB_hydrolase_fold"/>
</dbReference>
<protein>
    <submittedName>
        <fullName evidence="2">Dienelactone hydrolase</fullName>
        <ecNumber evidence="2">3.1.1.45</ecNumber>
    </submittedName>
</protein>
<geneLocation type="plasmid" evidence="3">
    <name>pp63_b</name>
</geneLocation>
<evidence type="ECO:0000313" key="3">
    <source>
        <dbReference type="Proteomes" id="UP000217545"/>
    </source>
</evidence>
<name>A0AAD0EEX3_9RHOB</name>
<accession>A0AAD0EEX3</accession>
<proteinExistence type="predicted"/>
<dbReference type="GO" id="GO:0008806">
    <property type="term" value="F:carboxymethylenebutenolidase activity"/>
    <property type="evidence" value="ECO:0007669"/>
    <property type="project" value="UniProtKB-EC"/>
</dbReference>
<dbReference type="Pfam" id="PF01738">
    <property type="entry name" value="DLH"/>
    <property type="match status" value="1"/>
</dbReference>
<dbReference type="SUPFAM" id="SSF53474">
    <property type="entry name" value="alpha/beta-Hydrolases"/>
    <property type="match status" value="1"/>
</dbReference>